<comment type="caution">
    <text evidence="9">The sequence shown here is derived from an EMBL/GenBank/DDBJ whole genome shotgun (WGS) entry which is preliminary data.</text>
</comment>
<proteinExistence type="inferred from homology"/>
<evidence type="ECO:0000256" key="1">
    <source>
        <dbReference type="ARBA" id="ARBA00010838"/>
    </source>
</evidence>
<evidence type="ECO:0000256" key="2">
    <source>
        <dbReference type="ARBA" id="ARBA00022729"/>
    </source>
</evidence>
<dbReference type="PANTHER" id="PTHR10353:SF36">
    <property type="entry name" value="LP05116P"/>
    <property type="match status" value="1"/>
</dbReference>
<dbReference type="PRINTS" id="PR00131">
    <property type="entry name" value="GLHYDRLASE1"/>
</dbReference>
<dbReference type="EMBL" id="WJQU01000215">
    <property type="protein sequence ID" value="KAJ6634444.1"/>
    <property type="molecule type" value="Genomic_DNA"/>
</dbReference>
<dbReference type="Gene3D" id="3.20.20.80">
    <property type="entry name" value="Glycosidases"/>
    <property type="match status" value="2"/>
</dbReference>
<keyword evidence="2 7" id="KW-0732">Signal</keyword>
<evidence type="ECO:0000313" key="10">
    <source>
        <dbReference type="Proteomes" id="UP001151699"/>
    </source>
</evidence>
<evidence type="ECO:0000256" key="5">
    <source>
        <dbReference type="RuleBase" id="RU003690"/>
    </source>
</evidence>
<feature type="chain" id="PRO_5040654087" evidence="7">
    <location>
        <begin position="22"/>
        <end position="543"/>
    </location>
</feature>
<keyword evidence="4" id="KW-0326">Glycosidase</keyword>
<protein>
    <submittedName>
        <fullName evidence="9">Lactase-like protein</fullName>
    </submittedName>
</protein>
<dbReference type="PROSITE" id="PS00653">
    <property type="entry name" value="GLYCOSYL_HYDROL_F1_2"/>
    <property type="match status" value="1"/>
</dbReference>
<organism evidence="9 10">
    <name type="scientific">Pseudolycoriella hygida</name>
    <dbReference type="NCBI Taxonomy" id="35572"/>
    <lineage>
        <taxon>Eukaryota</taxon>
        <taxon>Metazoa</taxon>
        <taxon>Ecdysozoa</taxon>
        <taxon>Arthropoda</taxon>
        <taxon>Hexapoda</taxon>
        <taxon>Insecta</taxon>
        <taxon>Pterygota</taxon>
        <taxon>Neoptera</taxon>
        <taxon>Endopterygota</taxon>
        <taxon>Diptera</taxon>
        <taxon>Nematocera</taxon>
        <taxon>Sciaroidea</taxon>
        <taxon>Sciaridae</taxon>
        <taxon>Pseudolycoriella</taxon>
    </lineage>
</organism>
<evidence type="ECO:0000313" key="8">
    <source>
        <dbReference type="EMBL" id="KAJ6634444.1"/>
    </source>
</evidence>
<dbReference type="Pfam" id="PF00232">
    <property type="entry name" value="Glyco_hydro_1"/>
    <property type="match status" value="1"/>
</dbReference>
<dbReference type="OrthoDB" id="65569at2759"/>
<keyword evidence="6" id="KW-0812">Transmembrane</keyword>
<dbReference type="SUPFAM" id="SSF51445">
    <property type="entry name" value="(Trans)glycosidases"/>
    <property type="match status" value="1"/>
</dbReference>
<dbReference type="EMBL" id="WJQU01000001">
    <property type="protein sequence ID" value="KAJ6647770.1"/>
    <property type="molecule type" value="Genomic_DNA"/>
</dbReference>
<evidence type="ECO:0000256" key="3">
    <source>
        <dbReference type="ARBA" id="ARBA00022801"/>
    </source>
</evidence>
<keyword evidence="6" id="KW-0472">Membrane</keyword>
<comment type="similarity">
    <text evidence="1 5">Belongs to the glycosyl hydrolase 1 family.</text>
</comment>
<dbReference type="PANTHER" id="PTHR10353">
    <property type="entry name" value="GLYCOSYL HYDROLASE"/>
    <property type="match status" value="1"/>
</dbReference>
<feature type="transmembrane region" description="Helical" evidence="6">
    <location>
        <begin position="526"/>
        <end position="542"/>
    </location>
</feature>
<dbReference type="InterPro" id="IPR001360">
    <property type="entry name" value="Glyco_hydro_1"/>
</dbReference>
<keyword evidence="6" id="KW-1133">Transmembrane helix</keyword>
<sequence>MGFLILKISLLALASLKFVCSHNDDEFLYGTFPDGFMWGLATSAYQIEGAWDTDDKGPNSWDFWSHQNGGANIDDGKNGDVACDSYHKYLDDVKLLKDMGADFYRFSLSWSRIVPTGRVGDGVNHLGIDYYSRLIDALLAEGILPFITLYHWDTPQGLQNDGGWLNDTIVDHFADYAKITYEAFGDRVKWWLTFNEPHVFCLANWNYGEKEPFEEPPVKPYICAHNVVKAHAKAWRIYDAEFRAHQQGKMGITLNCDWSEPKNRSDPEHMEAMDRSVNFRYGWWAHPLIYGEYPPIMRTLVDSKSTPGESRLPTFDAEWTRIITGNCDLRISYFHNMLIFNYVFQYQKYLGTLDFLGLNHYGTHYVTPSNGSNGWLDGDANIKTEGNDLWDKNGIGWAILPSGFRNIITWVSRKYSLPVYITENGYGGSPDERLDDPGRQNYYKLYINEVLKAIKCDGANVKSYTAWSLMDNYEWTMGYTARFGVHYVDFDSVNRTRTPKQSAIELTKIFADNGFPEPYSGEMRTIPNHVALFLCLFFFIFFH</sequence>
<evidence type="ECO:0000256" key="6">
    <source>
        <dbReference type="SAM" id="Phobius"/>
    </source>
</evidence>
<keyword evidence="3" id="KW-0378">Hydrolase</keyword>
<dbReference type="GO" id="GO:0005975">
    <property type="term" value="P:carbohydrate metabolic process"/>
    <property type="evidence" value="ECO:0007669"/>
    <property type="project" value="InterPro"/>
</dbReference>
<evidence type="ECO:0000313" key="9">
    <source>
        <dbReference type="EMBL" id="KAJ6647770.1"/>
    </source>
</evidence>
<reference evidence="9" key="1">
    <citation type="submission" date="2022-07" db="EMBL/GenBank/DDBJ databases">
        <authorList>
            <person name="Trinca V."/>
            <person name="Uliana J.V.C."/>
            <person name="Torres T.T."/>
            <person name="Ward R.J."/>
            <person name="Monesi N."/>
        </authorList>
    </citation>
    <scope>NUCLEOTIDE SEQUENCE</scope>
    <source>
        <strain evidence="9">HSMRA1968</strain>
        <tissue evidence="9">Whole embryos</tissue>
    </source>
</reference>
<dbReference type="InterPro" id="IPR033132">
    <property type="entry name" value="GH_1_N_CS"/>
</dbReference>
<name>A0A9Q0S941_9DIPT</name>
<accession>A0A9Q0S941</accession>
<dbReference type="GO" id="GO:0008422">
    <property type="term" value="F:beta-glucosidase activity"/>
    <property type="evidence" value="ECO:0007669"/>
    <property type="project" value="TreeGrafter"/>
</dbReference>
<dbReference type="InterPro" id="IPR017853">
    <property type="entry name" value="GH"/>
</dbReference>
<feature type="signal peptide" evidence="7">
    <location>
        <begin position="1"/>
        <end position="21"/>
    </location>
</feature>
<dbReference type="Proteomes" id="UP001151699">
    <property type="component" value="Chromosome A"/>
</dbReference>
<gene>
    <name evidence="9" type="primary">LCTL_4</name>
    <name evidence="8" type="synonym">LCTL_1</name>
    <name evidence="9" type="ORF">Bhyg_02993</name>
    <name evidence="8" type="ORF">Bhyg_17453</name>
</gene>
<evidence type="ECO:0000256" key="4">
    <source>
        <dbReference type="ARBA" id="ARBA00023295"/>
    </source>
</evidence>
<evidence type="ECO:0000256" key="7">
    <source>
        <dbReference type="SAM" id="SignalP"/>
    </source>
</evidence>
<keyword evidence="10" id="KW-1185">Reference proteome</keyword>
<dbReference type="AlphaFoldDB" id="A0A9Q0S941"/>